<evidence type="ECO:0000256" key="1">
    <source>
        <dbReference type="ARBA" id="ARBA00010529"/>
    </source>
</evidence>
<reference evidence="4 5" key="1">
    <citation type="submission" date="2020-08" db="EMBL/GenBank/DDBJ databases">
        <title>Novel species isolated from subtropical streams in China.</title>
        <authorList>
            <person name="Lu H."/>
        </authorList>
    </citation>
    <scope>NUCLEOTIDE SEQUENCE [LARGE SCALE GENOMIC DNA]</scope>
    <source>
        <strain evidence="4 5">NL8W</strain>
    </source>
</reference>
<dbReference type="GO" id="GO:0003677">
    <property type="term" value="F:DNA binding"/>
    <property type="evidence" value="ECO:0007669"/>
    <property type="project" value="UniProtKB-KW"/>
</dbReference>
<keyword evidence="2 4" id="KW-0238">DNA-binding</keyword>
<keyword evidence="5" id="KW-1185">Reference proteome</keyword>
<accession>A0ABR6ZGU8</accession>
<dbReference type="Gene3D" id="4.10.520.10">
    <property type="entry name" value="IHF-like DNA-binding proteins"/>
    <property type="match status" value="1"/>
</dbReference>
<dbReference type="SUPFAM" id="SSF47729">
    <property type="entry name" value="IHF-like DNA-binding proteins"/>
    <property type="match status" value="1"/>
</dbReference>
<dbReference type="PRINTS" id="PR01727">
    <property type="entry name" value="DNABINDINGHU"/>
</dbReference>
<sequence>MTKHDIVECIYGKYQGTLTRNVVKDIVTSVFDEIIREMSEDGEAKISRFGTFKVAERNAKQARNPRTGEPVMIEDRKVPKFKPSRYLQNKVNNLPVDDMKDEDD</sequence>
<proteinExistence type="inferred from homology"/>
<comment type="caution">
    <text evidence="4">The sequence shown here is derived from an EMBL/GenBank/DDBJ whole genome shotgun (WGS) entry which is preliminary data.</text>
</comment>
<dbReference type="EMBL" id="JACOFX010000019">
    <property type="protein sequence ID" value="MBC3910796.1"/>
    <property type="molecule type" value="Genomic_DNA"/>
</dbReference>
<dbReference type="PANTHER" id="PTHR33175:SF2">
    <property type="entry name" value="INTEGRATION HOST FACTOR SUBUNIT ALPHA"/>
    <property type="match status" value="1"/>
</dbReference>
<dbReference type="PANTHER" id="PTHR33175">
    <property type="entry name" value="DNA-BINDING PROTEIN HU"/>
    <property type="match status" value="1"/>
</dbReference>
<evidence type="ECO:0000256" key="3">
    <source>
        <dbReference type="RuleBase" id="RU003939"/>
    </source>
</evidence>
<gene>
    <name evidence="4" type="ORF">H8L47_24810</name>
</gene>
<comment type="similarity">
    <text evidence="1 3">Belongs to the bacterial histone-like protein family.</text>
</comment>
<dbReference type="RefSeq" id="WP_186956370.1">
    <property type="nucleotide sequence ID" value="NZ_JACOFX010000019.1"/>
</dbReference>
<evidence type="ECO:0000313" key="4">
    <source>
        <dbReference type="EMBL" id="MBC3910796.1"/>
    </source>
</evidence>
<dbReference type="Pfam" id="PF00216">
    <property type="entry name" value="Bac_DNA_binding"/>
    <property type="match status" value="1"/>
</dbReference>
<organism evidence="4 5">
    <name type="scientific">Undibacterium umbellatum</name>
    <dbReference type="NCBI Taxonomy" id="2762300"/>
    <lineage>
        <taxon>Bacteria</taxon>
        <taxon>Pseudomonadati</taxon>
        <taxon>Pseudomonadota</taxon>
        <taxon>Betaproteobacteria</taxon>
        <taxon>Burkholderiales</taxon>
        <taxon>Oxalobacteraceae</taxon>
        <taxon>Undibacterium</taxon>
    </lineage>
</organism>
<evidence type="ECO:0000313" key="5">
    <source>
        <dbReference type="Proteomes" id="UP000646911"/>
    </source>
</evidence>
<dbReference type="InterPro" id="IPR000119">
    <property type="entry name" value="Hist_DNA-bd"/>
</dbReference>
<name>A0ABR6ZGU8_9BURK</name>
<protein>
    <submittedName>
        <fullName evidence="4">HU family DNA-binding protein</fullName>
    </submittedName>
</protein>
<dbReference type="Proteomes" id="UP000646911">
    <property type="component" value="Unassembled WGS sequence"/>
</dbReference>
<dbReference type="SMART" id="SM00411">
    <property type="entry name" value="BHL"/>
    <property type="match status" value="1"/>
</dbReference>
<dbReference type="InterPro" id="IPR010992">
    <property type="entry name" value="IHF-like_DNA-bd_dom_sf"/>
</dbReference>
<evidence type="ECO:0000256" key="2">
    <source>
        <dbReference type="ARBA" id="ARBA00023125"/>
    </source>
</evidence>